<gene>
    <name evidence="1" type="ORF">H257_06910</name>
</gene>
<dbReference type="VEuPathDB" id="FungiDB:H257_06910"/>
<name>W4GJ07_APHAT</name>
<protein>
    <submittedName>
        <fullName evidence="1">Uncharacterized protein</fullName>
    </submittedName>
</protein>
<proteinExistence type="predicted"/>
<accession>W4GJ07</accession>
<dbReference type="RefSeq" id="XP_009830593.1">
    <property type="nucleotide sequence ID" value="XM_009832291.1"/>
</dbReference>
<reference evidence="1" key="1">
    <citation type="submission" date="2013-12" db="EMBL/GenBank/DDBJ databases">
        <title>The Genome Sequence of Aphanomyces astaci APO3.</title>
        <authorList>
            <consortium name="The Broad Institute Genomics Platform"/>
            <person name="Russ C."/>
            <person name="Tyler B."/>
            <person name="van West P."/>
            <person name="Dieguez-Uribeondo J."/>
            <person name="Young S.K."/>
            <person name="Zeng Q."/>
            <person name="Gargeya S."/>
            <person name="Fitzgerald M."/>
            <person name="Abouelleil A."/>
            <person name="Alvarado L."/>
            <person name="Chapman S.B."/>
            <person name="Gainer-Dewar J."/>
            <person name="Goldberg J."/>
            <person name="Griggs A."/>
            <person name="Gujja S."/>
            <person name="Hansen M."/>
            <person name="Howarth C."/>
            <person name="Imamovic A."/>
            <person name="Ireland A."/>
            <person name="Larimer J."/>
            <person name="McCowan C."/>
            <person name="Murphy C."/>
            <person name="Pearson M."/>
            <person name="Poon T.W."/>
            <person name="Priest M."/>
            <person name="Roberts A."/>
            <person name="Saif S."/>
            <person name="Shea T."/>
            <person name="Sykes S."/>
            <person name="Wortman J."/>
            <person name="Nusbaum C."/>
            <person name="Birren B."/>
        </authorList>
    </citation>
    <scope>NUCLEOTIDE SEQUENCE [LARGE SCALE GENOMIC DNA]</scope>
    <source>
        <strain evidence="1">APO3</strain>
    </source>
</reference>
<dbReference type="EMBL" id="KI913127">
    <property type="protein sequence ID" value="ETV79657.1"/>
    <property type="molecule type" value="Genomic_DNA"/>
</dbReference>
<evidence type="ECO:0000313" key="1">
    <source>
        <dbReference type="EMBL" id="ETV79657.1"/>
    </source>
</evidence>
<sequence>MATRIPTTTEITDTAIEMTDKYWEELWGTSNTWASWMLGLYLSEMSLSVWKSPSTDTTSRVISAHSNRYIHPNTSQVEPTRSELEPLSNDWSSKYQLSSDTAY</sequence>
<dbReference type="GeneID" id="20808906"/>
<dbReference type="AlphaFoldDB" id="W4GJ07"/>
<organism evidence="1">
    <name type="scientific">Aphanomyces astaci</name>
    <name type="common">Crayfish plague agent</name>
    <dbReference type="NCBI Taxonomy" id="112090"/>
    <lineage>
        <taxon>Eukaryota</taxon>
        <taxon>Sar</taxon>
        <taxon>Stramenopiles</taxon>
        <taxon>Oomycota</taxon>
        <taxon>Saprolegniomycetes</taxon>
        <taxon>Saprolegniales</taxon>
        <taxon>Verrucalvaceae</taxon>
        <taxon>Aphanomyces</taxon>
    </lineage>
</organism>